<dbReference type="AlphaFoldDB" id="A0A7Y9FQE4"/>
<proteinExistence type="predicted"/>
<comment type="caution">
    <text evidence="1">The sequence shown here is derived from an EMBL/GenBank/DDBJ whole genome shotgun (WGS) entry which is preliminary data.</text>
</comment>
<dbReference type="RefSeq" id="WP_179509834.1">
    <property type="nucleotide sequence ID" value="NZ_JACCBY010000005.1"/>
</dbReference>
<name>A0A7Y9FQE4_9SPHN</name>
<gene>
    <name evidence="1" type="ORF">HD841_003216</name>
</gene>
<dbReference type="Proteomes" id="UP000517753">
    <property type="component" value="Unassembled WGS sequence"/>
</dbReference>
<sequence>MAAPKPLTAGDRLRIAAEQLLDLADQFDTPRSSLLALQRLHDNIEAVAGDVRAVVRGRGFR</sequence>
<keyword evidence="2" id="KW-1185">Reference proteome</keyword>
<organism evidence="1 2">
    <name type="scientific">Sphingomonas melonis</name>
    <dbReference type="NCBI Taxonomy" id="152682"/>
    <lineage>
        <taxon>Bacteria</taxon>
        <taxon>Pseudomonadati</taxon>
        <taxon>Pseudomonadota</taxon>
        <taxon>Alphaproteobacteria</taxon>
        <taxon>Sphingomonadales</taxon>
        <taxon>Sphingomonadaceae</taxon>
        <taxon>Sphingomonas</taxon>
    </lineage>
</organism>
<dbReference type="EMBL" id="JACCBY010000005">
    <property type="protein sequence ID" value="NYD91408.1"/>
    <property type="molecule type" value="Genomic_DNA"/>
</dbReference>
<protein>
    <submittedName>
        <fullName evidence="1">Uncharacterized protein</fullName>
    </submittedName>
</protein>
<evidence type="ECO:0000313" key="2">
    <source>
        <dbReference type="Proteomes" id="UP000517753"/>
    </source>
</evidence>
<accession>A0A7Y9FQE4</accession>
<reference evidence="1 2" key="1">
    <citation type="submission" date="2020-08" db="EMBL/GenBank/DDBJ databases">
        <title>The Agave Microbiome: Exploring the role of microbial communities in plant adaptations to desert environments.</title>
        <authorList>
            <person name="Partida-Martinez L.P."/>
        </authorList>
    </citation>
    <scope>NUCLEOTIDE SEQUENCE [LARGE SCALE GENOMIC DNA]</scope>
    <source>
        <strain evidence="1 2">AS2.3</strain>
    </source>
</reference>
<evidence type="ECO:0000313" key="1">
    <source>
        <dbReference type="EMBL" id="NYD91408.1"/>
    </source>
</evidence>